<proteinExistence type="predicted"/>
<name>A0A853FRW8_9BURK</name>
<dbReference type="InterPro" id="IPR005175">
    <property type="entry name" value="PPC_dom"/>
</dbReference>
<comment type="caution">
    <text evidence="2">The sequence shown here is derived from an EMBL/GenBank/DDBJ whole genome shotgun (WGS) entry which is preliminary data.</text>
</comment>
<feature type="domain" description="PPC" evidence="1">
    <location>
        <begin position="181"/>
        <end position="286"/>
    </location>
</feature>
<accession>A0A853FRW8</accession>
<sequence length="290" mass="31412">MSLRLIEHPGPVLEARATRADGWLEKARFELEPGLTLLDALAVRLQSHSARSATLALRGGAFGKLAYVMPATSSSPDHAVYFSGRHDPPGVATLQEGCVTYGIRDDGPWLHCHAAWTTADGKPGCGHILPDQSVIAEPIQAEAWLMRGVEFRVAPDPETNFSLFQPFSRPVVRPPDARPAFALRLAPNQDLCTALEAECESRGIREAALCAGVGSLVGAVFDDGRVVEPHITEVYVRRGRIAADANGRLKADVDIRMVDHTGRISEGRLRRGSNAVLVTFELLVEPLSSR</sequence>
<gene>
    <name evidence="2" type="ORF">H0A72_04705</name>
</gene>
<keyword evidence="3" id="KW-1185">Reference proteome</keyword>
<evidence type="ECO:0000313" key="3">
    <source>
        <dbReference type="Proteomes" id="UP000559809"/>
    </source>
</evidence>
<dbReference type="Proteomes" id="UP000559809">
    <property type="component" value="Unassembled WGS sequence"/>
</dbReference>
<reference evidence="2 3" key="1">
    <citation type="submission" date="2020-07" db="EMBL/GenBank/DDBJ databases">
        <title>Taxonomic revisions and descriptions of new bacterial species based on genomic comparisons in the high-G+C-content subgroup of the family Alcaligenaceae.</title>
        <authorList>
            <person name="Szabo A."/>
            <person name="Felfoldi T."/>
        </authorList>
    </citation>
    <scope>NUCLEOTIDE SEQUENCE [LARGE SCALE GENOMIC DNA]</scope>
    <source>
        <strain evidence="2 3">LMG 24012</strain>
    </source>
</reference>
<dbReference type="RefSeq" id="WP_180153891.1">
    <property type="nucleotide sequence ID" value="NZ_JACCEM010000002.1"/>
</dbReference>
<evidence type="ECO:0000313" key="2">
    <source>
        <dbReference type="EMBL" id="NYT48604.1"/>
    </source>
</evidence>
<organism evidence="2 3">
    <name type="scientific">Parapusillimonas granuli</name>
    <dbReference type="NCBI Taxonomy" id="380911"/>
    <lineage>
        <taxon>Bacteria</taxon>
        <taxon>Pseudomonadati</taxon>
        <taxon>Pseudomonadota</taxon>
        <taxon>Betaproteobacteria</taxon>
        <taxon>Burkholderiales</taxon>
        <taxon>Alcaligenaceae</taxon>
        <taxon>Parapusillimonas</taxon>
    </lineage>
</organism>
<protein>
    <submittedName>
        <fullName evidence="2">DUF296 domain-containing protein</fullName>
    </submittedName>
</protein>
<dbReference type="AlphaFoldDB" id="A0A853FRW8"/>
<evidence type="ECO:0000259" key="1">
    <source>
        <dbReference type="Pfam" id="PF03479"/>
    </source>
</evidence>
<dbReference type="EMBL" id="JACCEM010000002">
    <property type="protein sequence ID" value="NYT48604.1"/>
    <property type="molecule type" value="Genomic_DNA"/>
</dbReference>
<dbReference type="SUPFAM" id="SSF117856">
    <property type="entry name" value="AF0104/ALDC/Ptd012-like"/>
    <property type="match status" value="2"/>
</dbReference>
<dbReference type="Pfam" id="PF03479">
    <property type="entry name" value="PCC"/>
    <property type="match status" value="1"/>
</dbReference>
<dbReference type="Gene3D" id="3.30.1330.80">
    <property type="entry name" value="Hypothetical protein, similar to alpha- acetolactate decarboxylase, domain 2"/>
    <property type="match status" value="2"/>
</dbReference>